<evidence type="ECO:0000313" key="2">
    <source>
        <dbReference type="EMBL" id="SUS07387.1"/>
    </source>
</evidence>
<feature type="region of interest" description="Disordered" evidence="1">
    <location>
        <begin position="119"/>
        <end position="201"/>
    </location>
</feature>
<dbReference type="AlphaFoldDB" id="A0A380TH92"/>
<reference evidence="2" key="1">
    <citation type="submission" date="2018-07" db="EMBL/GenBank/DDBJ databases">
        <authorList>
            <person name="Quirk P.G."/>
            <person name="Krulwich T.A."/>
        </authorList>
    </citation>
    <scope>NUCLEOTIDE SEQUENCE</scope>
</reference>
<feature type="region of interest" description="Disordered" evidence="1">
    <location>
        <begin position="30"/>
        <end position="72"/>
    </location>
</feature>
<gene>
    <name evidence="2" type="ORF">DF3PB_4250002</name>
</gene>
<evidence type="ECO:0000256" key="1">
    <source>
        <dbReference type="SAM" id="MobiDB-lite"/>
    </source>
</evidence>
<sequence>MRRPFAPAAAVVSPIAALLLTACVDTTNQQSSGYPYGSPAPTYGPSSGSVYAPGYGTPYGYQQPQRDQNRDHSRYFYPENNVRCDRATSVCEKWRGREQGFQPDPSETKDYFGKGARRELLRDTETSPPPKPAVRSAPLPGPRPPAAPPPPVVKGPPPPAALSLPRSAPPPPPAVERKAPPPVQQQQRRSGEEWLKQQSTQ</sequence>
<evidence type="ECO:0008006" key="3">
    <source>
        <dbReference type="Google" id="ProtNLM"/>
    </source>
</evidence>
<organism evidence="2">
    <name type="scientific">metagenome</name>
    <dbReference type="NCBI Taxonomy" id="256318"/>
    <lineage>
        <taxon>unclassified sequences</taxon>
        <taxon>metagenomes</taxon>
    </lineage>
</organism>
<proteinExistence type="predicted"/>
<name>A0A380TH92_9ZZZZ</name>
<dbReference type="PROSITE" id="PS51257">
    <property type="entry name" value="PROKAR_LIPOPROTEIN"/>
    <property type="match status" value="1"/>
</dbReference>
<dbReference type="EMBL" id="UIDG01000363">
    <property type="protein sequence ID" value="SUS07387.1"/>
    <property type="molecule type" value="Genomic_DNA"/>
</dbReference>
<accession>A0A380TH92</accession>
<protein>
    <recommendedName>
        <fullName evidence="3">Lipoprotein</fullName>
    </recommendedName>
</protein>
<feature type="compositionally biased region" description="Pro residues" evidence="1">
    <location>
        <begin position="139"/>
        <end position="160"/>
    </location>
</feature>